<organism evidence="1 2">
    <name type="scientific">Racocetra persica</name>
    <dbReference type="NCBI Taxonomy" id="160502"/>
    <lineage>
        <taxon>Eukaryota</taxon>
        <taxon>Fungi</taxon>
        <taxon>Fungi incertae sedis</taxon>
        <taxon>Mucoromycota</taxon>
        <taxon>Glomeromycotina</taxon>
        <taxon>Glomeromycetes</taxon>
        <taxon>Diversisporales</taxon>
        <taxon>Gigasporaceae</taxon>
        <taxon>Racocetra</taxon>
    </lineage>
</organism>
<dbReference type="Proteomes" id="UP000789920">
    <property type="component" value="Unassembled WGS sequence"/>
</dbReference>
<comment type="caution">
    <text evidence="1">The sequence shown here is derived from an EMBL/GenBank/DDBJ whole genome shotgun (WGS) entry which is preliminary data.</text>
</comment>
<gene>
    <name evidence="1" type="ORF">RPERSI_LOCUS14800</name>
</gene>
<dbReference type="EMBL" id="CAJVQC010034716">
    <property type="protein sequence ID" value="CAG8757124.1"/>
    <property type="molecule type" value="Genomic_DNA"/>
</dbReference>
<name>A0ACA9QKS3_9GLOM</name>
<evidence type="ECO:0000313" key="2">
    <source>
        <dbReference type="Proteomes" id="UP000789920"/>
    </source>
</evidence>
<keyword evidence="2" id="KW-1185">Reference proteome</keyword>
<protein>
    <submittedName>
        <fullName evidence="1">547_t:CDS:1</fullName>
    </submittedName>
</protein>
<accession>A0ACA9QKS3</accession>
<feature type="non-terminal residue" evidence="1">
    <location>
        <position position="101"/>
    </location>
</feature>
<sequence length="101" mass="12207">MLDKIIIWIQELQYYLEDIYRLFEDELVDAKHELNAIDFENFCEALRTRIESALDRFVKWIEVWVHLPLSICRLELSYIQILKEDLSNERSTTFGLLEALR</sequence>
<reference evidence="1" key="1">
    <citation type="submission" date="2021-06" db="EMBL/GenBank/DDBJ databases">
        <authorList>
            <person name="Kallberg Y."/>
            <person name="Tangrot J."/>
            <person name="Rosling A."/>
        </authorList>
    </citation>
    <scope>NUCLEOTIDE SEQUENCE</scope>
    <source>
        <strain evidence="1">MA461A</strain>
    </source>
</reference>
<evidence type="ECO:0000313" key="1">
    <source>
        <dbReference type="EMBL" id="CAG8757124.1"/>
    </source>
</evidence>
<proteinExistence type="predicted"/>